<evidence type="ECO:0000256" key="1">
    <source>
        <dbReference type="ARBA" id="ARBA00004651"/>
    </source>
</evidence>
<keyword evidence="8" id="KW-0378">Hydrolase</keyword>
<name>A0A485ATI1_KLUCR</name>
<dbReference type="EMBL" id="CAADJD010000018">
    <property type="protein sequence ID" value="VFS64225.1"/>
    <property type="molecule type" value="Genomic_DNA"/>
</dbReference>
<keyword evidence="4 6" id="KW-1133">Transmembrane helix</keyword>
<feature type="transmembrane region" description="Helical" evidence="6">
    <location>
        <begin position="15"/>
        <end position="32"/>
    </location>
</feature>
<proteinExistence type="predicted"/>
<feature type="transmembrane region" description="Helical" evidence="6">
    <location>
        <begin position="167"/>
        <end position="187"/>
    </location>
</feature>
<feature type="transmembrane region" description="Helical" evidence="6">
    <location>
        <begin position="265"/>
        <end position="282"/>
    </location>
</feature>
<feature type="transmembrane region" description="Helical" evidence="6">
    <location>
        <begin position="44"/>
        <end position="62"/>
    </location>
</feature>
<evidence type="ECO:0000256" key="6">
    <source>
        <dbReference type="SAM" id="Phobius"/>
    </source>
</evidence>
<dbReference type="AlphaFoldDB" id="A0A485ATI1"/>
<evidence type="ECO:0000256" key="3">
    <source>
        <dbReference type="ARBA" id="ARBA00022692"/>
    </source>
</evidence>
<feature type="transmembrane region" description="Helical" evidence="6">
    <location>
        <begin position="126"/>
        <end position="147"/>
    </location>
</feature>
<protein>
    <submittedName>
        <fullName evidence="8">Cyclic di-GMP phosphodiesterase YfgF</fullName>
        <ecNumber evidence="8">3.1.4.52</ecNumber>
    </submittedName>
</protein>
<comment type="subcellular location">
    <subcellularLocation>
        <location evidence="1">Cell membrane</location>
        <topology evidence="1">Multi-pass membrane protein</topology>
    </subcellularLocation>
</comment>
<evidence type="ECO:0000313" key="9">
    <source>
        <dbReference type="Proteomes" id="UP000401081"/>
    </source>
</evidence>
<keyword evidence="9" id="KW-1185">Reference proteome</keyword>
<dbReference type="InterPro" id="IPR007895">
    <property type="entry name" value="MASE1"/>
</dbReference>
<evidence type="ECO:0000313" key="8">
    <source>
        <dbReference type="EMBL" id="VFS64225.1"/>
    </source>
</evidence>
<sequence>MNLCKWYKQYRDCWWGLPLILPLLVLPIIKSANTYTYVGGGKTYLYYLPLPFLLCMMLFFGWKALPGLIAGICCYLTRDLRTAEEVGLTLQFLIPTLVAWGGYQYFNGGRKMISHGDTRLMAHRLFWQMFVPASLFMFLIQFTLYIGVYPSLSEMQLTSPLTERNLINYQSLLMGYLTGVPLCYLLIRLIRNPYYIRSFISQVRLDFDTKVKWPEILVWGTVVLGIFSMLMMPLSKTSTIFSTNYTISLLLPVMLWGSMRFGYRFISIVWTLMLIVALHYHYHFRTAYQWL</sequence>
<dbReference type="GO" id="GO:0005886">
    <property type="term" value="C:plasma membrane"/>
    <property type="evidence" value="ECO:0007669"/>
    <property type="project" value="UniProtKB-SubCell"/>
</dbReference>
<evidence type="ECO:0000256" key="5">
    <source>
        <dbReference type="ARBA" id="ARBA00023136"/>
    </source>
</evidence>
<keyword evidence="2" id="KW-1003">Cell membrane</keyword>
<evidence type="ECO:0000259" key="7">
    <source>
        <dbReference type="Pfam" id="PF05231"/>
    </source>
</evidence>
<accession>A0A485ATI1</accession>
<organism evidence="8 9">
    <name type="scientific">Kluyvera cryocrescens</name>
    <name type="common">Kluyvera citrophila</name>
    <dbReference type="NCBI Taxonomy" id="580"/>
    <lineage>
        <taxon>Bacteria</taxon>
        <taxon>Pseudomonadati</taxon>
        <taxon>Pseudomonadota</taxon>
        <taxon>Gammaproteobacteria</taxon>
        <taxon>Enterobacterales</taxon>
        <taxon>Enterobacteriaceae</taxon>
        <taxon>Kluyvera</taxon>
    </lineage>
</organism>
<dbReference type="GO" id="GO:0071111">
    <property type="term" value="F:cyclic-guanylate-specific phosphodiesterase activity"/>
    <property type="evidence" value="ECO:0007669"/>
    <property type="project" value="UniProtKB-EC"/>
</dbReference>
<feature type="transmembrane region" description="Helical" evidence="6">
    <location>
        <begin position="216"/>
        <end position="234"/>
    </location>
</feature>
<reference evidence="8 9" key="1">
    <citation type="submission" date="2019-03" db="EMBL/GenBank/DDBJ databases">
        <authorList>
            <consortium name="Pathogen Informatics"/>
        </authorList>
    </citation>
    <scope>NUCLEOTIDE SEQUENCE [LARGE SCALE GENOMIC DNA]</scope>
    <source>
        <strain evidence="8 9">NCTC12993</strain>
    </source>
</reference>
<feature type="domain" description="MASE1" evidence="7">
    <location>
        <begin position="15"/>
        <end position="280"/>
    </location>
</feature>
<dbReference type="EC" id="3.1.4.52" evidence="8"/>
<keyword evidence="5 6" id="KW-0472">Membrane</keyword>
<evidence type="ECO:0000256" key="4">
    <source>
        <dbReference type="ARBA" id="ARBA00022989"/>
    </source>
</evidence>
<keyword evidence="3 6" id="KW-0812">Transmembrane</keyword>
<gene>
    <name evidence="8" type="primary">yfgF_1</name>
    <name evidence="8" type="ORF">NCTC12993_03147</name>
</gene>
<dbReference type="Pfam" id="PF05231">
    <property type="entry name" value="MASE1"/>
    <property type="match status" value="1"/>
</dbReference>
<evidence type="ECO:0000256" key="2">
    <source>
        <dbReference type="ARBA" id="ARBA00022475"/>
    </source>
</evidence>
<dbReference type="Proteomes" id="UP000401081">
    <property type="component" value="Unassembled WGS sequence"/>
</dbReference>